<organism evidence="1 2">
    <name type="scientific">Dysgonomonas hofstadii</name>
    <dbReference type="NCBI Taxonomy" id="637886"/>
    <lineage>
        <taxon>Bacteria</taxon>
        <taxon>Pseudomonadati</taxon>
        <taxon>Bacteroidota</taxon>
        <taxon>Bacteroidia</taxon>
        <taxon>Bacteroidales</taxon>
        <taxon>Dysgonomonadaceae</taxon>
        <taxon>Dysgonomonas</taxon>
    </lineage>
</organism>
<reference evidence="1 2" key="1">
    <citation type="submission" date="2020-08" db="EMBL/GenBank/DDBJ databases">
        <title>Genomic Encyclopedia of Type Strains, Phase IV (KMG-IV): sequencing the most valuable type-strain genomes for metagenomic binning, comparative biology and taxonomic classification.</title>
        <authorList>
            <person name="Goeker M."/>
        </authorList>
    </citation>
    <scope>NUCLEOTIDE SEQUENCE [LARGE SCALE GENOMIC DNA]</scope>
    <source>
        <strain evidence="1 2">DSM 104969</strain>
    </source>
</reference>
<evidence type="ECO:0008006" key="3">
    <source>
        <dbReference type="Google" id="ProtNLM"/>
    </source>
</evidence>
<evidence type="ECO:0000313" key="1">
    <source>
        <dbReference type="EMBL" id="MBB4036066.1"/>
    </source>
</evidence>
<dbReference type="EMBL" id="JACIEP010000006">
    <property type="protein sequence ID" value="MBB4036066.1"/>
    <property type="molecule type" value="Genomic_DNA"/>
</dbReference>
<evidence type="ECO:0000313" key="2">
    <source>
        <dbReference type="Proteomes" id="UP000555103"/>
    </source>
</evidence>
<dbReference type="Proteomes" id="UP000555103">
    <property type="component" value="Unassembled WGS sequence"/>
</dbReference>
<gene>
    <name evidence="1" type="ORF">GGR21_001967</name>
</gene>
<keyword evidence="2" id="KW-1185">Reference proteome</keyword>
<comment type="caution">
    <text evidence="1">The sequence shown here is derived from an EMBL/GenBank/DDBJ whole genome shotgun (WGS) entry which is preliminary data.</text>
</comment>
<dbReference type="AlphaFoldDB" id="A0A840CL24"/>
<name>A0A840CL24_9BACT</name>
<dbReference type="RefSeq" id="WP_183306981.1">
    <property type="nucleotide sequence ID" value="NZ_JACIEP010000006.1"/>
</dbReference>
<accession>A0A840CL24</accession>
<proteinExistence type="predicted"/>
<sequence length="131" mass="15291">MKRSIYIISAISGILFLFSVCTPYNSNKVNHEMIQGKWMLVDAHHAEERVDTAFMDYETEQTILSFEDNKCTQYMLYLNDTLTFAFYINDYKLTLYTDSIPVNTFGIVALTQDSLILLNNTTLRKYKKTEQ</sequence>
<protein>
    <recommendedName>
        <fullName evidence="3">Lipocalin-like domain-containing protein</fullName>
    </recommendedName>
</protein>